<evidence type="ECO:0000313" key="2">
    <source>
        <dbReference type="Proteomes" id="UP000059574"/>
    </source>
</evidence>
<dbReference type="AlphaFoldDB" id="A0A0S2LZ37"/>
<organism evidence="1 2">
    <name type="scientific">Arthrobacter alpinus</name>
    <dbReference type="NCBI Taxonomy" id="656366"/>
    <lineage>
        <taxon>Bacteria</taxon>
        <taxon>Bacillati</taxon>
        <taxon>Actinomycetota</taxon>
        <taxon>Actinomycetes</taxon>
        <taxon>Micrococcales</taxon>
        <taxon>Micrococcaceae</taxon>
        <taxon>Arthrobacter</taxon>
    </lineage>
</organism>
<dbReference type="EMBL" id="CP013200">
    <property type="protein sequence ID" value="ALO66512.1"/>
    <property type="molecule type" value="Genomic_DNA"/>
</dbReference>
<dbReference type="Proteomes" id="UP000059574">
    <property type="component" value="Chromosome"/>
</dbReference>
<evidence type="ECO:0000313" key="1">
    <source>
        <dbReference type="EMBL" id="ALO66512.1"/>
    </source>
</evidence>
<dbReference type="SUPFAM" id="SSF51735">
    <property type="entry name" value="NAD(P)-binding Rossmann-fold domains"/>
    <property type="match status" value="1"/>
</dbReference>
<gene>
    <name evidence="1" type="ORF">AS189_08435</name>
</gene>
<reference evidence="1 2" key="2">
    <citation type="journal article" date="2016" name="J. Biotechnol.">
        <title>Complete genome sequence of Arthrobacter alpinus ERGS4:06, a yellow pigmented bacterium tolerant to cold and radiations isolated from Sikkim Himalaya.</title>
        <authorList>
            <person name="Kumar R."/>
            <person name="Singh D."/>
            <person name="Swarnkar M.K."/>
            <person name="Singh A.K."/>
            <person name="Kumar S."/>
        </authorList>
    </citation>
    <scope>NUCLEOTIDE SEQUENCE [LARGE SCALE GENOMIC DNA]</scope>
    <source>
        <strain evidence="1 2">ERGS4:06</strain>
    </source>
</reference>
<dbReference type="PANTHER" id="PTHR43796">
    <property type="entry name" value="CARBOXYNORSPERMIDINE SYNTHASE"/>
    <property type="match status" value="1"/>
</dbReference>
<dbReference type="PANTHER" id="PTHR43796:SF2">
    <property type="entry name" value="CARBOXYNORSPERMIDINE SYNTHASE"/>
    <property type="match status" value="1"/>
</dbReference>
<dbReference type="Gene3D" id="3.40.50.720">
    <property type="entry name" value="NAD(P)-binding Rossmann-like Domain"/>
    <property type="match status" value="1"/>
</dbReference>
<accession>A0A0S2LZ37</accession>
<dbReference type="RefSeq" id="WP_062287474.1">
    <property type="nucleotide sequence ID" value="NZ_CP013200.1"/>
</dbReference>
<proteinExistence type="predicted"/>
<name>A0A0S2LZ37_9MICC</name>
<dbReference type="OrthoDB" id="3518805at2"/>
<sequence length="349" mass="36402">MTDNLQHSPTGPILIVGGYGTVGSALARLCAPTWPLLLTGRNPSKGQELASGLGASVHRWDLNDPEPFSAAPRAVVSTVNDPEDRVLRAAVGAGIPYVDVTRWTSRMMRAATLATQLQPSAPVLLSSGWMGGIVNIVAASLSHELGGAESVEVAIRYDVNDRAGVDSVDFIDRLGQDYEVRRGGTLATVSPLSDASWVDIGGHRTKVARLDTPEQVTLPITLGIGSATTKIGFSSNSSTTALLAAKTLGFFRWGRGERWTGLRRSLLYSSGQGGSAIIRIDAQGPGGARSVVITDPAGQAHLTALGGYLGLQQVLDSGATAGVGFPESRTDIASGLAELESHNVLIESV</sequence>
<protein>
    <submittedName>
        <fullName evidence="1">Saccharopine dehydrogenase</fullName>
    </submittedName>
</protein>
<reference evidence="2" key="1">
    <citation type="submission" date="2015-11" db="EMBL/GenBank/DDBJ databases">
        <authorList>
            <person name="Kumar R."/>
            <person name="Singh D."/>
            <person name="Swarnkar M.K."/>
            <person name="Singh A.K."/>
            <person name="Kumar S."/>
        </authorList>
    </citation>
    <scope>NUCLEOTIDE SEQUENCE [LARGE SCALE GENOMIC DNA]</scope>
    <source>
        <strain evidence="2">ERGS4:06</strain>
    </source>
</reference>
<dbReference type="InterPro" id="IPR036291">
    <property type="entry name" value="NAD(P)-bd_dom_sf"/>
</dbReference>